<accession>A0ABR5ANE3</accession>
<dbReference type="SUPFAM" id="SSF55486">
    <property type="entry name" value="Metalloproteases ('zincins'), catalytic domain"/>
    <property type="match status" value="1"/>
</dbReference>
<dbReference type="RefSeq" id="WP_041044860.1">
    <property type="nucleotide sequence ID" value="NZ_JXAK01000001.1"/>
</dbReference>
<keyword evidence="4 6" id="KW-0862">Zinc</keyword>
<dbReference type="InterPro" id="IPR011977">
    <property type="entry name" value="Pept_M3B_clade3"/>
</dbReference>
<dbReference type="InterPro" id="IPR013647">
    <property type="entry name" value="OligopepF_N_dom"/>
</dbReference>
<keyword evidence="1 6" id="KW-0645">Protease</keyword>
<evidence type="ECO:0000256" key="5">
    <source>
        <dbReference type="ARBA" id="ARBA00023049"/>
    </source>
</evidence>
<dbReference type="Gene3D" id="1.10.1370.20">
    <property type="entry name" value="Oligoendopeptidase f, C-terminal domain"/>
    <property type="match status" value="1"/>
</dbReference>
<feature type="domain" description="Oligopeptidase F N-terminal" evidence="8">
    <location>
        <begin position="116"/>
        <end position="182"/>
    </location>
</feature>
<dbReference type="PANTHER" id="PTHR34217:SF1">
    <property type="entry name" value="CARBOXYPEPTIDASE 1"/>
    <property type="match status" value="1"/>
</dbReference>
<evidence type="ECO:0000256" key="2">
    <source>
        <dbReference type="ARBA" id="ARBA00022723"/>
    </source>
</evidence>
<evidence type="ECO:0000256" key="4">
    <source>
        <dbReference type="ARBA" id="ARBA00022833"/>
    </source>
</evidence>
<dbReference type="NCBIfam" id="TIGR02290">
    <property type="entry name" value="M3_fam_3"/>
    <property type="match status" value="1"/>
</dbReference>
<keyword evidence="10" id="KW-1185">Reference proteome</keyword>
<keyword evidence="5 6" id="KW-0482">Metalloprotease</keyword>
<name>A0ABR5ANE3_9BACL</name>
<dbReference type="Gene3D" id="1.20.140.70">
    <property type="entry name" value="Oligopeptidase f, N-terminal domain"/>
    <property type="match status" value="1"/>
</dbReference>
<evidence type="ECO:0000256" key="1">
    <source>
        <dbReference type="ARBA" id="ARBA00022670"/>
    </source>
</evidence>
<dbReference type="InterPro" id="IPR042088">
    <property type="entry name" value="OligoPept_F_C"/>
</dbReference>
<dbReference type="InterPro" id="IPR001333">
    <property type="entry name" value="Peptidase_M32_Taq"/>
</dbReference>
<gene>
    <name evidence="9" type="ORF">SD70_00450</name>
</gene>
<evidence type="ECO:0000259" key="8">
    <source>
        <dbReference type="Pfam" id="PF08439"/>
    </source>
</evidence>
<evidence type="ECO:0000313" key="10">
    <source>
        <dbReference type="Proteomes" id="UP000031967"/>
    </source>
</evidence>
<dbReference type="CDD" id="cd09607">
    <property type="entry name" value="M3B_PepF"/>
    <property type="match status" value="1"/>
</dbReference>
<dbReference type="InterPro" id="IPR001567">
    <property type="entry name" value="Pept_M3A_M3B_dom"/>
</dbReference>
<evidence type="ECO:0000313" key="9">
    <source>
        <dbReference type="EMBL" id="KIL42538.1"/>
    </source>
</evidence>
<evidence type="ECO:0000259" key="7">
    <source>
        <dbReference type="Pfam" id="PF01432"/>
    </source>
</evidence>
<organism evidence="9 10">
    <name type="scientific">Gordoniibacillus kamchatkensis</name>
    <dbReference type="NCBI Taxonomy" id="1590651"/>
    <lineage>
        <taxon>Bacteria</taxon>
        <taxon>Bacillati</taxon>
        <taxon>Bacillota</taxon>
        <taxon>Bacilli</taxon>
        <taxon>Bacillales</taxon>
        <taxon>Paenibacillaceae</taxon>
        <taxon>Gordoniibacillus</taxon>
    </lineage>
</organism>
<keyword evidence="3 6" id="KW-0378">Hydrolase</keyword>
<comment type="similarity">
    <text evidence="6">Belongs to the peptidase M3 family.</text>
</comment>
<dbReference type="Pfam" id="PF01432">
    <property type="entry name" value="Peptidase_M3"/>
    <property type="match status" value="1"/>
</dbReference>
<dbReference type="InterPro" id="IPR034006">
    <property type="entry name" value="M3B_PepF_2"/>
</dbReference>
<dbReference type="EMBL" id="JXAK01000001">
    <property type="protein sequence ID" value="KIL42538.1"/>
    <property type="molecule type" value="Genomic_DNA"/>
</dbReference>
<evidence type="ECO:0000256" key="6">
    <source>
        <dbReference type="RuleBase" id="RU003435"/>
    </source>
</evidence>
<feature type="domain" description="Peptidase M3A/M3B catalytic" evidence="7">
    <location>
        <begin position="336"/>
        <end position="579"/>
    </location>
</feature>
<comment type="caution">
    <text evidence="9">The sequence shown here is derived from an EMBL/GenBank/DDBJ whole genome shotgun (WGS) entry which is preliminary data.</text>
</comment>
<reference evidence="9 10" key="1">
    <citation type="submission" date="2014-12" db="EMBL/GenBank/DDBJ databases">
        <title>Draft genome sequence of Paenibacillus kamchatkensis strain B-2647.</title>
        <authorList>
            <person name="Karlyshev A.V."/>
            <person name="Kudryashova E.B."/>
        </authorList>
    </citation>
    <scope>NUCLEOTIDE SEQUENCE [LARGE SCALE GENOMIC DNA]</scope>
    <source>
        <strain evidence="9 10">VKM B-2647</strain>
    </source>
</reference>
<sequence length="601" mass="67492">MQMPLRQTWDLDSIFPGGSGSAAFAAFLGELQTGIEEFRAQLAAAKPPQSEEDGAAFAAIVERMQQLLARLREAESFIGCLTAENQNDKKALQLSGQVKTLAAAYHGSLTRFDELLTKVPADVWEALLGREPLRGVRFALSERRELAREKLPPEQEALLADLAVDGYHGWGDLYDTTVAQFRMPVEEDGKTAMLSVGQAFNKLHTPDTARRKELFAQWERTWAEKADFCAEALNHLAGFRLTMYKHRGWDSVHKEPLAINRMTKETLDAMWGAIDEAKAEFALYLQRKAQLLGLEQLAWVDVEAPLGGAASHISYDDAARLIVDKFRTLSPQLADFAEMALSKRWIEAEDRPGKRPGGFCTSFPLAGQTRIFMTFGGTTNNVSTLAHELGHGYHQHVMNDMPPLAQEYAMNVAETASTFAELVVADALVDIAATDEERVTLLEDKIQRAVVMFMNIHARFIFETNFYAERRHGLVSVERLNELMVSAQRQAFRDALSEYHPHFWAAKLHFYATDVPFYNFPYTFGFLFSAGIYARAKQEGPAFEDRYNALLRDTGSMTVEELAQKHLGVDLTKRDFWQGAVRMAANDVQTFLGLTEKMVRA</sequence>
<comment type="cofactor">
    <cofactor evidence="6">
        <name>Zn(2+)</name>
        <dbReference type="ChEBI" id="CHEBI:29105"/>
    </cofactor>
    <text evidence="6">Binds 1 zinc ion.</text>
</comment>
<evidence type="ECO:0000256" key="3">
    <source>
        <dbReference type="ARBA" id="ARBA00022801"/>
    </source>
</evidence>
<keyword evidence="2 6" id="KW-0479">Metal-binding</keyword>
<protein>
    <submittedName>
        <fullName evidence="9">Oligoendopeptidase</fullName>
    </submittedName>
</protein>
<dbReference type="Pfam" id="PF08439">
    <property type="entry name" value="Peptidase_M3_N"/>
    <property type="match status" value="1"/>
</dbReference>
<dbReference type="Proteomes" id="UP000031967">
    <property type="component" value="Unassembled WGS sequence"/>
</dbReference>
<dbReference type="PANTHER" id="PTHR34217">
    <property type="entry name" value="METAL-DEPENDENT CARBOXYPEPTIDASE"/>
    <property type="match status" value="1"/>
</dbReference>
<proteinExistence type="inferred from homology"/>